<name>A0AAD9ESD1_DISEL</name>
<protein>
    <submittedName>
        <fullName evidence="2">Protocadherin Fat 3</fullName>
    </submittedName>
</protein>
<organism evidence="2 3">
    <name type="scientific">Dissostichus eleginoides</name>
    <name type="common">Patagonian toothfish</name>
    <name type="synonym">Dissostichus amissus</name>
    <dbReference type="NCBI Taxonomy" id="100907"/>
    <lineage>
        <taxon>Eukaryota</taxon>
        <taxon>Metazoa</taxon>
        <taxon>Chordata</taxon>
        <taxon>Craniata</taxon>
        <taxon>Vertebrata</taxon>
        <taxon>Euteleostomi</taxon>
        <taxon>Actinopterygii</taxon>
        <taxon>Neopterygii</taxon>
        <taxon>Teleostei</taxon>
        <taxon>Neoteleostei</taxon>
        <taxon>Acanthomorphata</taxon>
        <taxon>Eupercaria</taxon>
        <taxon>Perciformes</taxon>
        <taxon>Notothenioidei</taxon>
        <taxon>Nototheniidae</taxon>
        <taxon>Dissostichus</taxon>
    </lineage>
</organism>
<dbReference type="EMBL" id="JASDAP010000028">
    <property type="protein sequence ID" value="KAK1876514.1"/>
    <property type="molecule type" value="Genomic_DNA"/>
</dbReference>
<comment type="caution">
    <text evidence="2">The sequence shown here is derived from an EMBL/GenBank/DDBJ whole genome shotgun (WGS) entry which is preliminary data.</text>
</comment>
<sequence>MTAMHSQQDDTGRKIEREGYWRGGTEGRNAHTQRKHDASLRHCVMDGAHGLINQRRRKGRMLRRVFGATLPRAIHERRDVSGMREQMLAHGEREGRAWPNLARLMKNGQESAYLACPSLHSNAAPPHFLLSLSPTLLPPLPHSLPFMPFPLPPSLLSSHTLISVVSTPPSRKYRHPSTV</sequence>
<keyword evidence="3" id="KW-1185">Reference proteome</keyword>
<evidence type="ECO:0000256" key="1">
    <source>
        <dbReference type="SAM" id="MobiDB-lite"/>
    </source>
</evidence>
<feature type="compositionally biased region" description="Basic and acidic residues" evidence="1">
    <location>
        <begin position="7"/>
        <end position="20"/>
    </location>
</feature>
<dbReference type="Proteomes" id="UP001228049">
    <property type="component" value="Unassembled WGS sequence"/>
</dbReference>
<dbReference type="AlphaFoldDB" id="A0AAD9ESD1"/>
<accession>A0AAD9ESD1</accession>
<evidence type="ECO:0000313" key="2">
    <source>
        <dbReference type="EMBL" id="KAK1876514.1"/>
    </source>
</evidence>
<evidence type="ECO:0000313" key="3">
    <source>
        <dbReference type="Proteomes" id="UP001228049"/>
    </source>
</evidence>
<proteinExistence type="predicted"/>
<feature type="region of interest" description="Disordered" evidence="1">
    <location>
        <begin position="1"/>
        <end position="39"/>
    </location>
</feature>
<reference evidence="2" key="1">
    <citation type="submission" date="2023-04" db="EMBL/GenBank/DDBJ databases">
        <title>Chromosome-level genome of Chaenocephalus aceratus.</title>
        <authorList>
            <person name="Park H."/>
        </authorList>
    </citation>
    <scope>NUCLEOTIDE SEQUENCE</scope>
    <source>
        <strain evidence="2">DE</strain>
        <tissue evidence="2">Muscle</tissue>
    </source>
</reference>
<gene>
    <name evidence="2" type="ORF">KUDE01_001837</name>
</gene>